<dbReference type="AlphaFoldDB" id="A0A5B0LWU7"/>
<name>A0A5B0LWU7_PUCGR</name>
<comment type="caution">
    <text evidence="2">The sequence shown here is derived from an EMBL/GenBank/DDBJ whole genome shotgun (WGS) entry which is preliminary data.</text>
</comment>
<evidence type="ECO:0000256" key="1">
    <source>
        <dbReference type="SAM" id="Phobius"/>
    </source>
</evidence>
<accession>A0A5B0LWU7</accession>
<feature type="transmembrane region" description="Helical" evidence="1">
    <location>
        <begin position="129"/>
        <end position="147"/>
    </location>
</feature>
<evidence type="ECO:0000313" key="3">
    <source>
        <dbReference type="Proteomes" id="UP000324748"/>
    </source>
</evidence>
<dbReference type="EMBL" id="VSWC01000183">
    <property type="protein sequence ID" value="KAA1068935.1"/>
    <property type="molecule type" value="Genomic_DNA"/>
</dbReference>
<proteinExistence type="predicted"/>
<organism evidence="2 3">
    <name type="scientific">Puccinia graminis f. sp. tritici</name>
    <dbReference type="NCBI Taxonomy" id="56615"/>
    <lineage>
        <taxon>Eukaryota</taxon>
        <taxon>Fungi</taxon>
        <taxon>Dikarya</taxon>
        <taxon>Basidiomycota</taxon>
        <taxon>Pucciniomycotina</taxon>
        <taxon>Pucciniomycetes</taxon>
        <taxon>Pucciniales</taxon>
        <taxon>Pucciniaceae</taxon>
        <taxon>Puccinia</taxon>
    </lineage>
</organism>
<keyword evidence="1" id="KW-0812">Transmembrane</keyword>
<sequence>MKLRPQPRARGCRTLFRVRHCGPVLSSLEAFGQPVLISIPVNTNNSRRRPQPFPGFRFLPRSSIGFAMHRRQASSVCFAYLPSAEPSVVIGQDRPTAGSSASQPISGDFDTSFLIDSDCDVCILLSCRWLVPAVSILCAIIVVNRAMSKKMKNPSRHGIPSLSDVVDTANLSLKGSSR</sequence>
<keyword evidence="1" id="KW-1133">Transmembrane helix</keyword>
<gene>
    <name evidence="2" type="ORF">PGT21_006296</name>
</gene>
<keyword evidence="3" id="KW-1185">Reference proteome</keyword>
<protein>
    <submittedName>
        <fullName evidence="2">Uncharacterized protein</fullName>
    </submittedName>
</protein>
<keyword evidence="1" id="KW-0472">Membrane</keyword>
<reference evidence="2 3" key="1">
    <citation type="submission" date="2019-05" db="EMBL/GenBank/DDBJ databases">
        <title>Emergence of the Ug99 lineage of the wheat stem rust pathogen through somatic hybridization.</title>
        <authorList>
            <person name="Li F."/>
            <person name="Upadhyaya N.M."/>
            <person name="Sperschneider J."/>
            <person name="Matny O."/>
            <person name="Nguyen-Phuc H."/>
            <person name="Mago R."/>
            <person name="Raley C."/>
            <person name="Miller M.E."/>
            <person name="Silverstein K.A.T."/>
            <person name="Henningsen E."/>
            <person name="Hirsch C.D."/>
            <person name="Visser B."/>
            <person name="Pretorius Z.A."/>
            <person name="Steffenson B.J."/>
            <person name="Schwessinger B."/>
            <person name="Dodds P.N."/>
            <person name="Figueroa M."/>
        </authorList>
    </citation>
    <scope>NUCLEOTIDE SEQUENCE [LARGE SCALE GENOMIC DNA]</scope>
    <source>
        <strain evidence="2">21-0</strain>
    </source>
</reference>
<evidence type="ECO:0000313" key="2">
    <source>
        <dbReference type="EMBL" id="KAA1068935.1"/>
    </source>
</evidence>
<dbReference type="Proteomes" id="UP000324748">
    <property type="component" value="Unassembled WGS sequence"/>
</dbReference>